<evidence type="ECO:0000256" key="1">
    <source>
        <dbReference type="SAM" id="SignalP"/>
    </source>
</evidence>
<feature type="signal peptide" evidence="1">
    <location>
        <begin position="1"/>
        <end position="20"/>
    </location>
</feature>
<dbReference type="SUPFAM" id="SSF53474">
    <property type="entry name" value="alpha/beta-Hydrolases"/>
    <property type="match status" value="1"/>
</dbReference>
<evidence type="ECO:0000313" key="3">
    <source>
        <dbReference type="EMBL" id="GFS10627.1"/>
    </source>
</evidence>
<keyword evidence="1" id="KW-0732">Signal</keyword>
<reference evidence="3 4" key="1">
    <citation type="journal article" date="2021" name="Elife">
        <title>Chloroplast acquisition without the gene transfer in kleptoplastic sea slugs, Plakobranchus ocellatus.</title>
        <authorList>
            <person name="Maeda T."/>
            <person name="Takahashi S."/>
            <person name="Yoshida T."/>
            <person name="Shimamura S."/>
            <person name="Takaki Y."/>
            <person name="Nagai Y."/>
            <person name="Toyoda A."/>
            <person name="Suzuki Y."/>
            <person name="Arimoto A."/>
            <person name="Ishii H."/>
            <person name="Satoh N."/>
            <person name="Nishiyama T."/>
            <person name="Hasebe M."/>
            <person name="Maruyama T."/>
            <person name="Minagawa J."/>
            <person name="Obokata J."/>
            <person name="Shigenobu S."/>
        </authorList>
    </citation>
    <scope>NUCLEOTIDE SEQUENCE [LARGE SCALE GENOMIC DNA]</scope>
</reference>
<dbReference type="Gene3D" id="3.40.50.1820">
    <property type="entry name" value="alpha/beta hydrolase"/>
    <property type="match status" value="1"/>
</dbReference>
<accession>A0AAV4IMX3</accession>
<evidence type="ECO:0000259" key="2">
    <source>
        <dbReference type="Pfam" id="PF12695"/>
    </source>
</evidence>
<name>A0AAV4IMX3_9GAST</name>
<feature type="domain" description="Alpha/beta hydrolase fold-5" evidence="2">
    <location>
        <begin position="88"/>
        <end position="200"/>
    </location>
</feature>
<evidence type="ECO:0000313" key="4">
    <source>
        <dbReference type="Proteomes" id="UP000762676"/>
    </source>
</evidence>
<sequence>MLQSVLALCWLSAIFCTSIGALITEVIQPIRASGDEVAYILVPGAFLKGEQYRKTAQAIQEASQLRVWAVLTGGYDSDLVNPSQLPEAIEGAIKALQQAGMKSKNYIGVGHSLGGVFLGPYAENSELKAIVVMGSYVASELRDYPLPVLTLAAELDGQMRITRVLRDFEQLLHDVTQSKNATFRTPVINIKGTNHMQFASGPKPPRVQQMDLEADVTELEAHRIIGKYINSFTTATFSTSIVDIVDAKTQLEDIFRESLDLFQPLLGMKSLQEKNNTCPWARIAQEYFAGEFADIIEVNSMVLDLPSFITSQPSISRDMHRTVVNTSASIAFEDHYETRPSVKQSPKEIYLKLKSRAAVNAVFGSSDQEKPPSCKFLNELALETALNASTDNARDRYYLRGRPIIFEEDIVAASDKEWVSTPLKTWEDKEGFHVQAVALITPITSDNEGGVHHCRLMAPFRALEWIIIDSLREI</sequence>
<dbReference type="AlphaFoldDB" id="A0AAV4IMX3"/>
<gene>
    <name evidence="3" type="ORF">ElyMa_004814000</name>
</gene>
<dbReference type="Proteomes" id="UP000762676">
    <property type="component" value="Unassembled WGS sequence"/>
</dbReference>
<dbReference type="GO" id="GO:0016787">
    <property type="term" value="F:hydrolase activity"/>
    <property type="evidence" value="ECO:0007669"/>
    <property type="project" value="InterPro"/>
</dbReference>
<proteinExistence type="predicted"/>
<dbReference type="InterPro" id="IPR029058">
    <property type="entry name" value="AB_hydrolase_fold"/>
</dbReference>
<protein>
    <recommendedName>
        <fullName evidence="2">Alpha/beta hydrolase fold-5 domain-containing protein</fullName>
    </recommendedName>
</protein>
<feature type="chain" id="PRO_5043461538" description="Alpha/beta hydrolase fold-5 domain-containing protein" evidence="1">
    <location>
        <begin position="21"/>
        <end position="474"/>
    </location>
</feature>
<dbReference type="Pfam" id="PF12695">
    <property type="entry name" value="Abhydrolase_5"/>
    <property type="match status" value="1"/>
</dbReference>
<dbReference type="EMBL" id="BMAT01009635">
    <property type="protein sequence ID" value="GFS10627.1"/>
    <property type="molecule type" value="Genomic_DNA"/>
</dbReference>
<organism evidence="3 4">
    <name type="scientific">Elysia marginata</name>
    <dbReference type="NCBI Taxonomy" id="1093978"/>
    <lineage>
        <taxon>Eukaryota</taxon>
        <taxon>Metazoa</taxon>
        <taxon>Spiralia</taxon>
        <taxon>Lophotrochozoa</taxon>
        <taxon>Mollusca</taxon>
        <taxon>Gastropoda</taxon>
        <taxon>Heterobranchia</taxon>
        <taxon>Euthyneura</taxon>
        <taxon>Panpulmonata</taxon>
        <taxon>Sacoglossa</taxon>
        <taxon>Placobranchoidea</taxon>
        <taxon>Plakobranchidae</taxon>
        <taxon>Elysia</taxon>
    </lineage>
</organism>
<keyword evidence="4" id="KW-1185">Reference proteome</keyword>
<dbReference type="InterPro" id="IPR029059">
    <property type="entry name" value="AB_hydrolase_5"/>
</dbReference>
<comment type="caution">
    <text evidence="3">The sequence shown here is derived from an EMBL/GenBank/DDBJ whole genome shotgun (WGS) entry which is preliminary data.</text>
</comment>